<evidence type="ECO:0000313" key="2">
    <source>
        <dbReference type="Proteomes" id="UP000095283"/>
    </source>
</evidence>
<reference evidence="3" key="1">
    <citation type="submission" date="2016-11" db="UniProtKB">
        <authorList>
            <consortium name="WormBaseParasite"/>
        </authorList>
    </citation>
    <scope>IDENTIFICATION</scope>
</reference>
<feature type="transmembrane region" description="Helical" evidence="1">
    <location>
        <begin position="6"/>
        <end position="24"/>
    </location>
</feature>
<name>A0A1I7X279_HETBA</name>
<dbReference type="WBParaSite" id="Hba_11569">
    <property type="protein sequence ID" value="Hba_11569"/>
    <property type="gene ID" value="Hba_11569"/>
</dbReference>
<keyword evidence="1" id="KW-1133">Transmembrane helix</keyword>
<feature type="transmembrane region" description="Helical" evidence="1">
    <location>
        <begin position="54"/>
        <end position="72"/>
    </location>
</feature>
<accession>A0A1I7X279</accession>
<sequence>MYNMINYIYIYIYTHIYIYIDVVVSITISFFLKKIFYASIFFIIIYSIEQIVNAVLVPNCVFLFILWEYIILNKNMRN</sequence>
<evidence type="ECO:0000256" key="1">
    <source>
        <dbReference type="SAM" id="Phobius"/>
    </source>
</evidence>
<dbReference type="AlphaFoldDB" id="A0A1I7X279"/>
<keyword evidence="2" id="KW-1185">Reference proteome</keyword>
<keyword evidence="1" id="KW-0472">Membrane</keyword>
<dbReference type="Proteomes" id="UP000095283">
    <property type="component" value="Unplaced"/>
</dbReference>
<keyword evidence="1" id="KW-0812">Transmembrane</keyword>
<organism evidence="2 3">
    <name type="scientific">Heterorhabditis bacteriophora</name>
    <name type="common">Entomopathogenic nematode worm</name>
    <dbReference type="NCBI Taxonomy" id="37862"/>
    <lineage>
        <taxon>Eukaryota</taxon>
        <taxon>Metazoa</taxon>
        <taxon>Ecdysozoa</taxon>
        <taxon>Nematoda</taxon>
        <taxon>Chromadorea</taxon>
        <taxon>Rhabditida</taxon>
        <taxon>Rhabditina</taxon>
        <taxon>Rhabditomorpha</taxon>
        <taxon>Strongyloidea</taxon>
        <taxon>Heterorhabditidae</taxon>
        <taxon>Heterorhabditis</taxon>
    </lineage>
</organism>
<protein>
    <submittedName>
        <fullName evidence="3">7TM_GPCR_Srx domain-containing protein</fullName>
    </submittedName>
</protein>
<evidence type="ECO:0000313" key="3">
    <source>
        <dbReference type="WBParaSite" id="Hba_11569"/>
    </source>
</evidence>
<proteinExistence type="predicted"/>